<dbReference type="OrthoDB" id="1856718at2759"/>
<dbReference type="OMA" id="CLCDLRP"/>
<dbReference type="FunCoup" id="E1Z834">
    <property type="interactions" value="527"/>
</dbReference>
<dbReference type="PROSITE" id="PS51384">
    <property type="entry name" value="FAD_FR"/>
    <property type="match status" value="1"/>
</dbReference>
<dbReference type="EMBL" id="GL433838">
    <property type="protein sequence ID" value="EFN58273.1"/>
    <property type="molecule type" value="Genomic_DNA"/>
</dbReference>
<dbReference type="Pfam" id="PF00175">
    <property type="entry name" value="NAD_binding_1"/>
    <property type="match status" value="1"/>
</dbReference>
<dbReference type="Gene3D" id="2.40.30.10">
    <property type="entry name" value="Translation factors"/>
    <property type="match status" value="1"/>
</dbReference>
<keyword evidence="3" id="KW-1185">Reference proteome</keyword>
<protein>
    <recommendedName>
        <fullName evidence="1">FAD-binding FR-type domain-containing protein</fullName>
    </recommendedName>
</protein>
<dbReference type="PANTHER" id="PTHR47215:SF1">
    <property type="entry name" value="F9L1.8 PROTEIN"/>
    <property type="match status" value="1"/>
</dbReference>
<dbReference type="GeneID" id="17357719"/>
<dbReference type="RefSeq" id="XP_005850375.1">
    <property type="nucleotide sequence ID" value="XM_005850313.1"/>
</dbReference>
<dbReference type="eggNOG" id="ENOG502QQ7C">
    <property type="taxonomic scope" value="Eukaryota"/>
</dbReference>
<dbReference type="STRING" id="554065.E1Z834"/>
<dbReference type="Gene3D" id="3.40.50.80">
    <property type="entry name" value="Nucleotide-binding domain of ferredoxin-NADP reductase (FNR) module"/>
    <property type="match status" value="1"/>
</dbReference>
<evidence type="ECO:0000313" key="3">
    <source>
        <dbReference type="Proteomes" id="UP000008141"/>
    </source>
</evidence>
<dbReference type="SUPFAM" id="SSF63380">
    <property type="entry name" value="Riboflavin synthase domain-like"/>
    <property type="match status" value="1"/>
</dbReference>
<dbReference type="InParanoid" id="E1Z834"/>
<sequence length="296" mass="30753">MSVMAVRVPAAVASRAVAATSKPVHRAAAASLQPAFRRGALRAAAAPRPLRQRNAGLIVHANWGAPVEFAAGKVLVNEKEAEKLQRLKVQIGGSASAYTKAGQFIQAKFGEEGKAGFFAIASAPGADKENGVVELLVKDQGGTAEQLCAAEAGTSLLVSAPMGKGFPVDTIPPQQFPTVLIFATGSGISPIKALIESGALQAAERKDVRLYYGVRSQEHLAFAADIPRWEAAGVKVVPVLSETGAGYVQDAFAKEDGIADWSGVAAVLCGQKDMATAVTELLTGKGVAKEYILTNF</sequence>
<dbReference type="SUPFAM" id="SSF52343">
    <property type="entry name" value="Ferredoxin reductase-like, C-terminal NADP-linked domain"/>
    <property type="match status" value="1"/>
</dbReference>
<reference evidence="2 3" key="1">
    <citation type="journal article" date="2010" name="Plant Cell">
        <title>The Chlorella variabilis NC64A genome reveals adaptation to photosymbiosis, coevolution with viruses, and cryptic sex.</title>
        <authorList>
            <person name="Blanc G."/>
            <person name="Duncan G."/>
            <person name="Agarkova I."/>
            <person name="Borodovsky M."/>
            <person name="Gurnon J."/>
            <person name="Kuo A."/>
            <person name="Lindquist E."/>
            <person name="Lucas S."/>
            <person name="Pangilinan J."/>
            <person name="Polle J."/>
            <person name="Salamov A."/>
            <person name="Terry A."/>
            <person name="Yamada T."/>
            <person name="Dunigan D.D."/>
            <person name="Grigoriev I.V."/>
            <person name="Claverie J.M."/>
            <person name="Van Etten J.L."/>
        </authorList>
    </citation>
    <scope>NUCLEOTIDE SEQUENCE [LARGE SCALE GENOMIC DNA]</scope>
    <source>
        <strain evidence="2 3">NC64A</strain>
    </source>
</reference>
<accession>E1Z834</accession>
<gene>
    <name evidence="2" type="ORF">CHLNCDRAFT_30113</name>
</gene>
<organism evidence="3">
    <name type="scientific">Chlorella variabilis</name>
    <name type="common">Green alga</name>
    <dbReference type="NCBI Taxonomy" id="554065"/>
    <lineage>
        <taxon>Eukaryota</taxon>
        <taxon>Viridiplantae</taxon>
        <taxon>Chlorophyta</taxon>
        <taxon>core chlorophytes</taxon>
        <taxon>Trebouxiophyceae</taxon>
        <taxon>Chlorellales</taxon>
        <taxon>Chlorellaceae</taxon>
        <taxon>Chlorella clade</taxon>
        <taxon>Chlorella</taxon>
    </lineage>
</organism>
<dbReference type="InterPro" id="IPR001433">
    <property type="entry name" value="OxRdtase_FAD/NAD-bd"/>
</dbReference>
<proteinExistence type="predicted"/>
<name>E1Z834_CHLVA</name>
<dbReference type="InterPro" id="IPR039261">
    <property type="entry name" value="FNR_nucleotide-bd"/>
</dbReference>
<feature type="domain" description="FAD-binding FR-type" evidence="1">
    <location>
        <begin position="67"/>
        <end position="168"/>
    </location>
</feature>
<dbReference type="Proteomes" id="UP000008141">
    <property type="component" value="Unassembled WGS sequence"/>
</dbReference>
<dbReference type="PANTHER" id="PTHR47215">
    <property type="match status" value="1"/>
</dbReference>
<evidence type="ECO:0000259" key="1">
    <source>
        <dbReference type="PROSITE" id="PS51384"/>
    </source>
</evidence>
<dbReference type="GO" id="GO:0016491">
    <property type="term" value="F:oxidoreductase activity"/>
    <property type="evidence" value="ECO:0007669"/>
    <property type="project" value="InterPro"/>
</dbReference>
<dbReference type="InterPro" id="IPR017938">
    <property type="entry name" value="Riboflavin_synthase-like_b-brl"/>
</dbReference>
<dbReference type="KEGG" id="cvr:CHLNCDRAFT_30113"/>
<evidence type="ECO:0000313" key="2">
    <source>
        <dbReference type="EMBL" id="EFN58273.1"/>
    </source>
</evidence>
<dbReference type="InterPro" id="IPR017927">
    <property type="entry name" value="FAD-bd_FR_type"/>
</dbReference>
<dbReference type="AlphaFoldDB" id="E1Z834"/>